<evidence type="ECO:0000256" key="8">
    <source>
        <dbReference type="SAM" id="Phobius"/>
    </source>
</evidence>
<feature type="transmembrane region" description="Helical" evidence="8">
    <location>
        <begin position="285"/>
        <end position="302"/>
    </location>
</feature>
<dbReference type="EMBL" id="JAGHQL010000031">
    <property type="protein sequence ID" value="KAH0543497.1"/>
    <property type="molecule type" value="Genomic_DNA"/>
</dbReference>
<evidence type="ECO:0000256" key="4">
    <source>
        <dbReference type="ARBA" id="ARBA00022824"/>
    </source>
</evidence>
<dbReference type="GO" id="GO:0005789">
    <property type="term" value="C:endoplasmic reticulum membrane"/>
    <property type="evidence" value="ECO:0007669"/>
    <property type="project" value="UniProtKB-SubCell"/>
</dbReference>
<comment type="similarity">
    <text evidence="2">Belongs to the INSIG family.</text>
</comment>
<keyword evidence="5 8" id="KW-1133">Transmembrane helix</keyword>
<comment type="caution">
    <text evidence="9">The sequence shown here is derived from an EMBL/GenBank/DDBJ whole genome shotgun (WGS) entry which is preliminary data.</text>
</comment>
<name>A0A9P8I572_9PEZI</name>
<dbReference type="Pfam" id="PF07281">
    <property type="entry name" value="INSIG"/>
    <property type="match status" value="1"/>
</dbReference>
<proteinExistence type="inferred from homology"/>
<protein>
    <recommendedName>
        <fullName evidence="11">INSIG domain-containing protein</fullName>
    </recommendedName>
</protein>
<evidence type="ECO:0000256" key="6">
    <source>
        <dbReference type="ARBA" id="ARBA00023136"/>
    </source>
</evidence>
<keyword evidence="3 8" id="KW-0812">Transmembrane</keyword>
<dbReference type="AlphaFoldDB" id="A0A9P8I572"/>
<evidence type="ECO:0000256" key="5">
    <source>
        <dbReference type="ARBA" id="ARBA00022989"/>
    </source>
</evidence>
<feature type="transmembrane region" description="Helical" evidence="8">
    <location>
        <begin position="338"/>
        <end position="358"/>
    </location>
</feature>
<comment type="subcellular location">
    <subcellularLocation>
        <location evidence="1">Endoplasmic reticulum membrane</location>
        <topology evidence="1">Multi-pass membrane protein</topology>
    </subcellularLocation>
</comment>
<reference evidence="9" key="1">
    <citation type="submission" date="2021-03" db="EMBL/GenBank/DDBJ databases">
        <title>Comparative genomics and phylogenomic investigation of the class Geoglossomycetes provide insights into ecological specialization and systematics.</title>
        <authorList>
            <person name="Melie T."/>
            <person name="Pirro S."/>
            <person name="Miller A.N."/>
            <person name="Quandt A."/>
        </authorList>
    </citation>
    <scope>NUCLEOTIDE SEQUENCE</scope>
    <source>
        <strain evidence="9">GBOQ0MN5Z8</strain>
    </source>
</reference>
<dbReference type="OrthoDB" id="205546at2759"/>
<feature type="compositionally biased region" description="Basic and acidic residues" evidence="7">
    <location>
        <begin position="211"/>
        <end position="225"/>
    </location>
</feature>
<dbReference type="InterPro" id="IPR025929">
    <property type="entry name" value="INSIG_fam"/>
</dbReference>
<evidence type="ECO:0000256" key="3">
    <source>
        <dbReference type="ARBA" id="ARBA00022692"/>
    </source>
</evidence>
<feature type="transmembrane region" description="Helical" evidence="8">
    <location>
        <begin position="127"/>
        <end position="149"/>
    </location>
</feature>
<keyword evidence="4" id="KW-0256">Endoplasmic reticulum</keyword>
<feature type="region of interest" description="Disordered" evidence="7">
    <location>
        <begin position="211"/>
        <end position="230"/>
    </location>
</feature>
<feature type="transmembrane region" description="Helical" evidence="8">
    <location>
        <begin position="170"/>
        <end position="191"/>
    </location>
</feature>
<feature type="transmembrane region" description="Helical" evidence="8">
    <location>
        <begin position="260"/>
        <end position="278"/>
    </location>
</feature>
<organism evidence="9 10">
    <name type="scientific">Glutinoglossum americanum</name>
    <dbReference type="NCBI Taxonomy" id="1670608"/>
    <lineage>
        <taxon>Eukaryota</taxon>
        <taxon>Fungi</taxon>
        <taxon>Dikarya</taxon>
        <taxon>Ascomycota</taxon>
        <taxon>Pezizomycotina</taxon>
        <taxon>Geoglossomycetes</taxon>
        <taxon>Geoglossales</taxon>
        <taxon>Geoglossaceae</taxon>
        <taxon>Glutinoglossum</taxon>
    </lineage>
</organism>
<dbReference type="GO" id="GO:0016126">
    <property type="term" value="P:sterol biosynthetic process"/>
    <property type="evidence" value="ECO:0007669"/>
    <property type="project" value="TreeGrafter"/>
</dbReference>
<evidence type="ECO:0000256" key="1">
    <source>
        <dbReference type="ARBA" id="ARBA00004477"/>
    </source>
</evidence>
<sequence length="372" mass="40554">MDSQDPPIVRPIPRRTFELTPASTESSSSPTPNPDVNPYFLDPRPNNEATPSRSRSILNLTASTLWGIYSSPSGHFGDREEPSTPCGIGAETGSPRQSWEDARPISRERIPQRMPPYHGNHLGFKNFVLPLVFRTILLFVFGIAYGIIVTHLHDNRHVAPVRVEGFERSGLSYLAFWGIAGVVLGSLLPWVDFIWEDKLAWEEPIDTKEKENNIVDNRDAGERPGENGNGLSADWNPAVRSVGAFVGIAFAIRKLPWQSTLQASLTLALVNPVLWYLIDRSKAGFLLSTVVGLTGTAILLGINPKMVPAPATNSLNDSVSVGNSMWPVSAGLISVESIGVATWIASVLFCSCVCFGNVGRRLALRGERTGLS</sequence>
<dbReference type="PANTHER" id="PTHR15301:SF3">
    <property type="entry name" value="PROTEIN NSG1-RELATED"/>
    <property type="match status" value="1"/>
</dbReference>
<accession>A0A9P8I572</accession>
<gene>
    <name evidence="9" type="ORF">FGG08_002165</name>
</gene>
<keyword evidence="10" id="KW-1185">Reference proteome</keyword>
<evidence type="ECO:0000256" key="2">
    <source>
        <dbReference type="ARBA" id="ARBA00007475"/>
    </source>
</evidence>
<evidence type="ECO:0008006" key="11">
    <source>
        <dbReference type="Google" id="ProtNLM"/>
    </source>
</evidence>
<feature type="compositionally biased region" description="Low complexity" evidence="7">
    <location>
        <begin position="20"/>
        <end position="30"/>
    </location>
</feature>
<keyword evidence="6 8" id="KW-0472">Membrane</keyword>
<dbReference type="PANTHER" id="PTHR15301">
    <property type="entry name" value="INSULIN-INDUCED GENE 1"/>
    <property type="match status" value="1"/>
</dbReference>
<evidence type="ECO:0000313" key="9">
    <source>
        <dbReference type="EMBL" id="KAH0543497.1"/>
    </source>
</evidence>
<evidence type="ECO:0000256" key="7">
    <source>
        <dbReference type="SAM" id="MobiDB-lite"/>
    </source>
</evidence>
<evidence type="ECO:0000313" key="10">
    <source>
        <dbReference type="Proteomes" id="UP000698800"/>
    </source>
</evidence>
<feature type="region of interest" description="Disordered" evidence="7">
    <location>
        <begin position="1"/>
        <end position="54"/>
    </location>
</feature>
<feature type="region of interest" description="Disordered" evidence="7">
    <location>
        <begin position="73"/>
        <end position="102"/>
    </location>
</feature>
<dbReference type="Proteomes" id="UP000698800">
    <property type="component" value="Unassembled WGS sequence"/>
</dbReference>